<dbReference type="Gene3D" id="2.60.120.860">
    <property type="match status" value="1"/>
</dbReference>
<dbReference type="Pfam" id="PF22768">
    <property type="entry name" value="SPP1_Dit"/>
    <property type="match status" value="1"/>
</dbReference>
<dbReference type="RefSeq" id="WP_328953676.1">
    <property type="nucleotide sequence ID" value="NZ_CP108110.1"/>
</dbReference>
<evidence type="ECO:0000313" key="4">
    <source>
        <dbReference type="Proteomes" id="UP001432222"/>
    </source>
</evidence>
<accession>A0ABZ1TXG3</accession>
<organism evidence="3 4">
    <name type="scientific">Kitasatospora purpeofusca</name>
    <dbReference type="NCBI Taxonomy" id="67352"/>
    <lineage>
        <taxon>Bacteria</taxon>
        <taxon>Bacillati</taxon>
        <taxon>Actinomycetota</taxon>
        <taxon>Actinomycetes</taxon>
        <taxon>Kitasatosporales</taxon>
        <taxon>Streptomycetaceae</taxon>
        <taxon>Kitasatospora</taxon>
    </lineage>
</organism>
<dbReference type="EMBL" id="CP108110">
    <property type="protein sequence ID" value="WUQ83632.1"/>
    <property type="molecule type" value="Genomic_DNA"/>
</dbReference>
<proteinExistence type="predicted"/>
<sequence>MGALSPPFVSDVTAHTARVFYTKTAGAWTDIETTNVLTGKAHYDAEDPDWPGTALVGSGGPLGDDPPLEPDTEYRVRYHSTGPGLDAWSPPVVFRTLPDLPPPALPDIGPQPSASNPYTGQPWTATWGGLLLGEDSTIVLEEVAGLLDAPDVRSSDAELLQRDGLTPGTDYMGARTVTLTMLALDDHELPDLLAAFAPGGPERPFEFAFPGVAAGRSRIMARVRKRAVTIDRDFHAGRRRVTVELLATDPRLYSADEARARVAVAIPRGGRPIFPLTFPFDMGNGPATRSAPDIDNRGSVETWPTIRITPATGEIRDPSLTLVHGGVRQRFAVRGLRVGRGDALVIDMGRRRITLNGASRFGQVDPGSAWFALPPGASTLQLDVLEGPDGVTADVLWRSAWM</sequence>
<protein>
    <submittedName>
        <fullName evidence="3">Phage tail family protein</fullName>
    </submittedName>
</protein>
<gene>
    <name evidence="2" type="ORF">OHA16_06260</name>
    <name evidence="3" type="ORF">OHA16_12030</name>
</gene>
<name>A0ABZ1TXG3_9ACTN</name>
<dbReference type="InterPro" id="IPR054738">
    <property type="entry name" value="Siphovirus-type_tail_C"/>
</dbReference>
<evidence type="ECO:0000313" key="2">
    <source>
        <dbReference type="EMBL" id="WUQ82621.1"/>
    </source>
</evidence>
<keyword evidence="4" id="KW-1185">Reference proteome</keyword>
<dbReference type="EMBL" id="CP108110">
    <property type="protein sequence ID" value="WUQ82621.1"/>
    <property type="molecule type" value="Genomic_DNA"/>
</dbReference>
<evidence type="ECO:0000313" key="3">
    <source>
        <dbReference type="EMBL" id="WUQ83632.1"/>
    </source>
</evidence>
<reference evidence="3" key="1">
    <citation type="submission" date="2022-10" db="EMBL/GenBank/DDBJ databases">
        <title>The complete genomes of actinobacterial strains from the NBC collection.</title>
        <authorList>
            <person name="Joergensen T.S."/>
            <person name="Alvarez Arevalo M."/>
            <person name="Sterndorff E.B."/>
            <person name="Faurdal D."/>
            <person name="Vuksanovic O."/>
            <person name="Mourched A.-S."/>
            <person name="Charusanti P."/>
            <person name="Shaw S."/>
            <person name="Blin K."/>
            <person name="Weber T."/>
        </authorList>
    </citation>
    <scope>NUCLEOTIDE SEQUENCE</scope>
    <source>
        <strain evidence="3">NBC_00222</strain>
    </source>
</reference>
<dbReference type="Proteomes" id="UP001432222">
    <property type="component" value="Chromosome"/>
</dbReference>
<feature type="domain" description="Siphovirus-type tail component C-terminal" evidence="1">
    <location>
        <begin position="298"/>
        <end position="385"/>
    </location>
</feature>
<evidence type="ECO:0000259" key="1">
    <source>
        <dbReference type="Pfam" id="PF22768"/>
    </source>
</evidence>